<name>A0A1L7T9K7_FUSMA</name>
<dbReference type="PANTHER" id="PTHR10622">
    <property type="entry name" value="HET DOMAIN-CONTAINING PROTEIN"/>
    <property type="match status" value="1"/>
</dbReference>
<dbReference type="Pfam" id="PF06985">
    <property type="entry name" value="HET"/>
    <property type="match status" value="1"/>
</dbReference>
<dbReference type="InterPro" id="IPR010730">
    <property type="entry name" value="HET"/>
</dbReference>
<dbReference type="VEuPathDB" id="FungiDB:FMAN_09570"/>
<reference evidence="3" key="1">
    <citation type="journal article" date="2016" name="Genome Biol. Evol.">
        <title>Comparative 'omics' of the Fusarium fujikuroi species complex highlights differences in genetic potential and metabolite synthesis.</title>
        <authorList>
            <person name="Niehaus E.-M."/>
            <person name="Muensterkoetter M."/>
            <person name="Proctor R.H."/>
            <person name="Brown D.W."/>
            <person name="Sharon A."/>
            <person name="Idan Y."/>
            <person name="Oren-Young L."/>
            <person name="Sieber C.M."/>
            <person name="Novak O."/>
            <person name="Pencik A."/>
            <person name="Tarkowska D."/>
            <person name="Hromadova K."/>
            <person name="Freeman S."/>
            <person name="Maymon M."/>
            <person name="Elazar M."/>
            <person name="Youssef S.A."/>
            <person name="El-Shabrawy E.S.M."/>
            <person name="Shalaby A.B.A."/>
            <person name="Houterman P."/>
            <person name="Brock N.L."/>
            <person name="Burkhardt I."/>
            <person name="Tsavkelova E.A."/>
            <person name="Dickschat J.S."/>
            <person name="Galuszka P."/>
            <person name="Gueldener U."/>
            <person name="Tudzynski B."/>
        </authorList>
    </citation>
    <scope>NUCLEOTIDE SEQUENCE [LARGE SCALE GENOMIC DNA]</scope>
    <source>
        <strain evidence="3">MRC7560</strain>
    </source>
</reference>
<comment type="caution">
    <text evidence="2">The sequence shown here is derived from an EMBL/GenBank/DDBJ whole genome shotgun (WGS) entry which is preliminary data.</text>
</comment>
<accession>A0A1L7T9K7</accession>
<protein>
    <submittedName>
        <fullName evidence="2">Related to beta transducin-like protein</fullName>
    </submittedName>
</protein>
<dbReference type="AlphaFoldDB" id="A0A1L7T9K7"/>
<dbReference type="GeneID" id="65088829"/>
<evidence type="ECO:0000259" key="1">
    <source>
        <dbReference type="Pfam" id="PF06985"/>
    </source>
</evidence>
<sequence length="641" mass="73852">MWLINTKTYKLENFVNPPRIYSILSHTWEGDEVLFQDMESLPHARSKAGWKKIEMTCKASRRTNISHTWVDTCCIDKRSSAELSEAINSMFAWYKQSSICYVYLSDLVFPRSPVYSLMPKSLAALAFSKLEHKLMTCRWFTRGWTLQELIAPGQVRFYDQNWNLIGSKVPVSGSRFIKILERLTGIPSSVLEYTGDIATIPVAQRMSWAARRETTRVEDIAYCLLGIFDINMPLLYGEGSKSFFRLQEEIAKNYDDLSLFAWKQDSSSYGIGVLRGCFANSPAEFAHWLHIEIKDKRFESGMEVTSKYVQMDGRVLRQEDHPADTRQGVDCILDLGIRDPDDENNSLGILLKSSGRSNTYFRLRPYELIKLPPKTVLVYDDGSYDELYDDFDSDFLRRENEEALGDLERKTISIRKSISIQETRMMGHHQSPVCKIHWHEDVLKVLKSVNGRSTREFIPSFRCHASSAFHDDGTLTWVTDFELQIDPQHVVSFVLATGLQWTSHNSRHLTGLAQVTPCSQYFWAVLLGEGQACAISERENCNHQLTATEIPDKIHEDNSAIVRQIKQMDHRERGIFLREFFLERYSNESYNMFDESWLGLVRVPSPLDKRLPSCDVWIKTTGWLLGGYGMVDINIRPCHKS</sequence>
<evidence type="ECO:0000313" key="2">
    <source>
        <dbReference type="EMBL" id="CVK91476.1"/>
    </source>
</evidence>
<proteinExistence type="predicted"/>
<dbReference type="RefSeq" id="XP_041681093.1">
    <property type="nucleotide sequence ID" value="XM_041830429.1"/>
</dbReference>
<dbReference type="PANTHER" id="PTHR10622:SF12">
    <property type="entry name" value="HET DOMAIN-CONTAINING PROTEIN"/>
    <property type="match status" value="1"/>
</dbReference>
<organism evidence="2 3">
    <name type="scientific">Fusarium mangiferae</name>
    <name type="common">Mango malformation disease fungus</name>
    <dbReference type="NCBI Taxonomy" id="192010"/>
    <lineage>
        <taxon>Eukaryota</taxon>
        <taxon>Fungi</taxon>
        <taxon>Dikarya</taxon>
        <taxon>Ascomycota</taxon>
        <taxon>Pezizomycotina</taxon>
        <taxon>Sordariomycetes</taxon>
        <taxon>Hypocreomycetidae</taxon>
        <taxon>Hypocreales</taxon>
        <taxon>Nectriaceae</taxon>
        <taxon>Fusarium</taxon>
        <taxon>Fusarium fujikuroi species complex</taxon>
    </lineage>
</organism>
<evidence type="ECO:0000313" key="3">
    <source>
        <dbReference type="Proteomes" id="UP000184255"/>
    </source>
</evidence>
<dbReference type="Proteomes" id="UP000184255">
    <property type="component" value="Unassembled WGS sequence"/>
</dbReference>
<dbReference type="EMBL" id="FCQH01000004">
    <property type="protein sequence ID" value="CVK91476.1"/>
    <property type="molecule type" value="Genomic_DNA"/>
</dbReference>
<gene>
    <name evidence="2" type="ORF">FMAN_09570</name>
</gene>
<feature type="domain" description="Heterokaryon incompatibility" evidence="1">
    <location>
        <begin position="21"/>
        <end position="148"/>
    </location>
</feature>
<keyword evidence="3" id="KW-1185">Reference proteome</keyword>